<accession>A0A133UN95</accession>
<dbReference type="SUPFAM" id="SSF54631">
    <property type="entry name" value="CBS-domain pair"/>
    <property type="match status" value="1"/>
</dbReference>
<dbReference type="InterPro" id="IPR010982">
    <property type="entry name" value="Lambda_DNA-bd_dom_sf"/>
</dbReference>
<evidence type="ECO:0000313" key="5">
    <source>
        <dbReference type="EMBL" id="KXA95704.1"/>
    </source>
</evidence>
<evidence type="ECO:0008006" key="7">
    <source>
        <dbReference type="Google" id="ProtNLM"/>
    </source>
</evidence>
<dbReference type="Gene3D" id="3.10.580.10">
    <property type="entry name" value="CBS-domain"/>
    <property type="match status" value="1"/>
</dbReference>
<dbReference type="InterPro" id="IPR046342">
    <property type="entry name" value="CBS_dom_sf"/>
</dbReference>
<dbReference type="CDD" id="cd00093">
    <property type="entry name" value="HTH_XRE"/>
    <property type="match status" value="1"/>
</dbReference>
<dbReference type="Pfam" id="PF01381">
    <property type="entry name" value="HTH_3"/>
    <property type="match status" value="1"/>
</dbReference>
<comment type="caution">
    <text evidence="5">The sequence shown here is derived from an EMBL/GenBank/DDBJ whole genome shotgun (WGS) entry which is preliminary data.</text>
</comment>
<organism evidence="5 6">
    <name type="scientific">candidate division MSBL1 archaeon SCGC-AAA259E19</name>
    <dbReference type="NCBI Taxonomy" id="1698264"/>
    <lineage>
        <taxon>Archaea</taxon>
        <taxon>Methanobacteriati</taxon>
        <taxon>Methanobacteriota</taxon>
        <taxon>candidate division MSBL1</taxon>
    </lineage>
</organism>
<dbReference type="Pfam" id="PF00571">
    <property type="entry name" value="CBS"/>
    <property type="match status" value="2"/>
</dbReference>
<dbReference type="PROSITE" id="PS51371">
    <property type="entry name" value="CBS"/>
    <property type="match status" value="1"/>
</dbReference>
<evidence type="ECO:0000256" key="2">
    <source>
        <dbReference type="PROSITE-ProRule" id="PRU00703"/>
    </source>
</evidence>
<keyword evidence="6" id="KW-1185">Reference proteome</keyword>
<dbReference type="PROSITE" id="PS50943">
    <property type="entry name" value="HTH_CROC1"/>
    <property type="match status" value="1"/>
</dbReference>
<dbReference type="EMBL" id="LHXO01000008">
    <property type="protein sequence ID" value="KXA95704.1"/>
    <property type="molecule type" value="Genomic_DNA"/>
</dbReference>
<dbReference type="GO" id="GO:0003677">
    <property type="term" value="F:DNA binding"/>
    <property type="evidence" value="ECO:0007669"/>
    <property type="project" value="InterPro"/>
</dbReference>
<evidence type="ECO:0000259" key="4">
    <source>
        <dbReference type="PROSITE" id="PS51371"/>
    </source>
</evidence>
<dbReference type="PIRSF" id="PIRSF037253">
    <property type="entry name" value="HTH_CBS_prd"/>
    <property type="match status" value="1"/>
</dbReference>
<feature type="domain" description="HTH cro/C1-type" evidence="3">
    <location>
        <begin position="9"/>
        <end position="65"/>
    </location>
</feature>
<dbReference type="SMART" id="SM00116">
    <property type="entry name" value="CBS"/>
    <property type="match status" value="2"/>
</dbReference>
<dbReference type="Proteomes" id="UP000070284">
    <property type="component" value="Unassembled WGS sequence"/>
</dbReference>
<name>A0A133UN95_9EURY</name>
<keyword evidence="1 2" id="KW-0129">CBS domain</keyword>
<dbReference type="InterPro" id="IPR051257">
    <property type="entry name" value="Diverse_CBS-Domain"/>
</dbReference>
<protein>
    <recommendedName>
        <fullName evidence="7">CBS domain-containing protein</fullName>
    </recommendedName>
</protein>
<dbReference type="InterPro" id="IPR001387">
    <property type="entry name" value="Cro/C1-type_HTH"/>
</dbReference>
<dbReference type="SUPFAM" id="SSF47413">
    <property type="entry name" value="lambda repressor-like DNA-binding domains"/>
    <property type="match status" value="1"/>
</dbReference>
<dbReference type="Gene3D" id="1.10.260.40">
    <property type="entry name" value="lambda repressor-like DNA-binding domains"/>
    <property type="match status" value="1"/>
</dbReference>
<dbReference type="PATRIC" id="fig|1698264.3.peg.1752"/>
<reference evidence="5 6" key="1">
    <citation type="journal article" date="2016" name="Sci. Rep.">
        <title>Metabolic traits of an uncultured archaeal lineage -MSBL1- from brine pools of the Red Sea.</title>
        <authorList>
            <person name="Mwirichia R."/>
            <person name="Alam I."/>
            <person name="Rashid M."/>
            <person name="Vinu M."/>
            <person name="Ba-Alawi W."/>
            <person name="Anthony Kamau A."/>
            <person name="Kamanda Ngugi D."/>
            <person name="Goker M."/>
            <person name="Klenk H.P."/>
            <person name="Bajic V."/>
            <person name="Stingl U."/>
        </authorList>
    </citation>
    <scope>NUCLEOTIDE SEQUENCE [LARGE SCALE GENOMIC DNA]</scope>
    <source>
        <strain evidence="5">SCGC-AAA259E19</strain>
    </source>
</reference>
<feature type="domain" description="CBS" evidence="4">
    <location>
        <begin position="71"/>
        <end position="126"/>
    </location>
</feature>
<evidence type="ECO:0000313" key="6">
    <source>
        <dbReference type="Proteomes" id="UP000070284"/>
    </source>
</evidence>
<evidence type="ECO:0000259" key="3">
    <source>
        <dbReference type="PROSITE" id="PS50943"/>
    </source>
</evidence>
<dbReference type="InterPro" id="IPR017158">
    <property type="entry name" value="Tscrpt-reg_CBS-contain_prd"/>
</dbReference>
<dbReference type="InterPro" id="IPR000644">
    <property type="entry name" value="CBS_dom"/>
</dbReference>
<dbReference type="SMART" id="SM00530">
    <property type="entry name" value="HTH_XRE"/>
    <property type="match status" value="1"/>
</dbReference>
<dbReference type="PANTHER" id="PTHR43080:SF4">
    <property type="entry name" value="CRO-LIKE PROTEIN"/>
    <property type="match status" value="1"/>
</dbReference>
<dbReference type="PANTHER" id="PTHR43080">
    <property type="entry name" value="CBS DOMAIN-CONTAINING PROTEIN CBSX3, MITOCHONDRIAL"/>
    <property type="match status" value="1"/>
</dbReference>
<gene>
    <name evidence="5" type="ORF">AKJ65_01075</name>
</gene>
<evidence type="ECO:0000256" key="1">
    <source>
        <dbReference type="ARBA" id="ARBA00023122"/>
    </source>
</evidence>
<proteinExistence type="predicted"/>
<sequence length="198" mass="22028">MRIIHPTQIRSLRLKAGLTQTELAEAAGVTQAYIAKIESGKSDPKISTLEKISEALRKATPREEITASQVMEKPIILVKPNDKISKAIKLMESHDISQLPVIKNSKQVGSLAEETIIHQISAGEDMFKLVKERVEKVMEEPFPTVGMEAGLDIIFPLLEHNLAILVLKRGEPNGIITKADILQLSTDYRTISEVRKKQ</sequence>
<dbReference type="AlphaFoldDB" id="A0A133UN95"/>